<dbReference type="EMBL" id="JABEQD010000003">
    <property type="protein sequence ID" value="MBB2168115.1"/>
    <property type="molecule type" value="Genomic_DNA"/>
</dbReference>
<dbReference type="SUPFAM" id="SSF55469">
    <property type="entry name" value="FMN-dependent nitroreductase-like"/>
    <property type="match status" value="1"/>
</dbReference>
<dbReference type="InterPro" id="IPR029479">
    <property type="entry name" value="Nitroreductase"/>
</dbReference>
<organism evidence="2 3">
    <name type="scientific">Gluconacetobacter aggeris</name>
    <dbReference type="NCBI Taxonomy" id="1286186"/>
    <lineage>
        <taxon>Bacteria</taxon>
        <taxon>Pseudomonadati</taxon>
        <taxon>Pseudomonadota</taxon>
        <taxon>Alphaproteobacteria</taxon>
        <taxon>Acetobacterales</taxon>
        <taxon>Acetobacteraceae</taxon>
        <taxon>Gluconacetobacter</taxon>
    </lineage>
</organism>
<dbReference type="Proteomes" id="UP000559860">
    <property type="component" value="Unassembled WGS sequence"/>
</dbReference>
<comment type="caution">
    <text evidence="2">The sequence shown here is derived from an EMBL/GenBank/DDBJ whole genome shotgun (WGS) entry which is preliminary data.</text>
</comment>
<protein>
    <recommendedName>
        <fullName evidence="1">Nitroreductase domain-containing protein</fullName>
    </recommendedName>
</protein>
<evidence type="ECO:0000259" key="1">
    <source>
        <dbReference type="Pfam" id="PF00881"/>
    </source>
</evidence>
<dbReference type="Gene3D" id="3.40.109.10">
    <property type="entry name" value="NADH Oxidase"/>
    <property type="match status" value="1"/>
</dbReference>
<keyword evidence="3" id="KW-1185">Reference proteome</keyword>
<dbReference type="AlphaFoldDB" id="A0A7W4IS79"/>
<gene>
    <name evidence="2" type="ORF">HLH36_07075</name>
</gene>
<reference evidence="2 3" key="1">
    <citation type="submission" date="2020-04" db="EMBL/GenBank/DDBJ databases">
        <title>Description of novel Gluconacetobacter.</title>
        <authorList>
            <person name="Sombolestani A."/>
        </authorList>
    </citation>
    <scope>NUCLEOTIDE SEQUENCE [LARGE SCALE GENOMIC DNA]</scope>
    <source>
        <strain evidence="2 3">LMG 27801</strain>
    </source>
</reference>
<proteinExistence type="predicted"/>
<evidence type="ECO:0000313" key="2">
    <source>
        <dbReference type="EMBL" id="MBB2168115.1"/>
    </source>
</evidence>
<sequence>MLWHSMLLRERRSAGRFGIGWESRNTPSAGGLHPLRLLIIPIGNGDPIGVYEPERHAILLCSADERTVRRANEASVSELTGAKAGTTVQIVADPTRTGAGYENSESLLVRDAGALSATICLVATALGLTSCAMGRTGTEICRRAGLWEPFIGLGAVHVGSRI</sequence>
<dbReference type="GO" id="GO:0016491">
    <property type="term" value="F:oxidoreductase activity"/>
    <property type="evidence" value="ECO:0007669"/>
    <property type="project" value="InterPro"/>
</dbReference>
<name>A0A7W4IS79_9PROT</name>
<dbReference type="InterPro" id="IPR000415">
    <property type="entry name" value="Nitroreductase-like"/>
</dbReference>
<dbReference type="Pfam" id="PF00881">
    <property type="entry name" value="Nitroreductase"/>
    <property type="match status" value="1"/>
</dbReference>
<evidence type="ECO:0000313" key="3">
    <source>
        <dbReference type="Proteomes" id="UP000559860"/>
    </source>
</evidence>
<accession>A0A7W4IS79</accession>
<feature type="domain" description="Nitroreductase" evidence="1">
    <location>
        <begin position="23"/>
        <end position="137"/>
    </location>
</feature>